<evidence type="ECO:0000313" key="2">
    <source>
        <dbReference type="EMBL" id="CAJ1496557.1"/>
    </source>
</evidence>
<dbReference type="EMBL" id="OY726397">
    <property type="protein sequence ID" value="CAJ1496557.1"/>
    <property type="molecule type" value="Genomic_DNA"/>
</dbReference>
<dbReference type="Gene3D" id="3.10.450.50">
    <property type="match status" value="1"/>
</dbReference>
<dbReference type="InterPro" id="IPR037401">
    <property type="entry name" value="SnoaL-like"/>
</dbReference>
<keyword evidence="3" id="KW-1185">Reference proteome</keyword>
<organism evidence="2 3">
    <name type="scientific">[Mycobacterium] burgundiense</name>
    <dbReference type="NCBI Taxonomy" id="3064286"/>
    <lineage>
        <taxon>Bacteria</taxon>
        <taxon>Bacillati</taxon>
        <taxon>Actinomycetota</taxon>
        <taxon>Actinomycetes</taxon>
        <taxon>Mycobacteriales</taxon>
        <taxon>Mycobacteriaceae</taxon>
        <taxon>Mycolicibacterium</taxon>
    </lineage>
</organism>
<accession>A0ABM9LCA8</accession>
<dbReference type="SUPFAM" id="SSF54427">
    <property type="entry name" value="NTF2-like"/>
    <property type="match status" value="1"/>
</dbReference>
<sequence length="162" mass="18433">MDNTLENLSRRVARLEAADEIRRLKLRYAAACDDNYPPDIIAPMFTEDAIWDGGERWGRHNGREAIRTFFAGTSDTITFALHLMIGGDIEVDDTATSAKGFWQLFEPVAIADGDQSFSAVMAGLYHDEYVLTDDGWKFSVVRLDWAMQARMDRGWHDGRFHL</sequence>
<feature type="domain" description="SnoaL-like" evidence="1">
    <location>
        <begin position="14"/>
        <end position="140"/>
    </location>
</feature>
<proteinExistence type="predicted"/>
<dbReference type="InterPro" id="IPR032710">
    <property type="entry name" value="NTF2-like_dom_sf"/>
</dbReference>
<dbReference type="RefSeq" id="WP_308481010.1">
    <property type="nucleotide sequence ID" value="NZ_OY726397.1"/>
</dbReference>
<dbReference type="Pfam" id="PF13577">
    <property type="entry name" value="SnoaL_4"/>
    <property type="match status" value="1"/>
</dbReference>
<gene>
    <name evidence="2" type="ORF">MU0053_000683</name>
</gene>
<protein>
    <submittedName>
        <fullName evidence="2">Nuclear transport factor 2 family protein</fullName>
    </submittedName>
</protein>
<name>A0ABM9LCA8_9MYCO</name>
<evidence type="ECO:0000313" key="3">
    <source>
        <dbReference type="Proteomes" id="UP001190465"/>
    </source>
</evidence>
<dbReference type="Proteomes" id="UP001190465">
    <property type="component" value="Chromosome"/>
</dbReference>
<reference evidence="2 3" key="1">
    <citation type="submission" date="2023-08" db="EMBL/GenBank/DDBJ databases">
        <authorList>
            <person name="Folkvardsen B D."/>
            <person name="Norman A."/>
        </authorList>
    </citation>
    <scope>NUCLEOTIDE SEQUENCE [LARGE SCALE GENOMIC DNA]</scope>
    <source>
        <strain evidence="2 3">Mu0053</strain>
    </source>
</reference>
<evidence type="ECO:0000259" key="1">
    <source>
        <dbReference type="Pfam" id="PF13577"/>
    </source>
</evidence>